<gene>
    <name evidence="1" type="ORF">BJX66DRAFT_320113</name>
</gene>
<dbReference type="InterPro" id="IPR053137">
    <property type="entry name" value="NLR-like"/>
</dbReference>
<accession>A0ABR4FHH0</accession>
<keyword evidence="1" id="KW-0378">Hydrolase</keyword>
<dbReference type="EMBL" id="JBFTWV010000347">
    <property type="protein sequence ID" value="KAL2782687.1"/>
    <property type="molecule type" value="Genomic_DNA"/>
</dbReference>
<dbReference type="InterPro" id="IPR027417">
    <property type="entry name" value="P-loop_NTPase"/>
</dbReference>
<dbReference type="Proteomes" id="UP001610563">
    <property type="component" value="Unassembled WGS sequence"/>
</dbReference>
<dbReference type="SUPFAM" id="SSF52540">
    <property type="entry name" value="P-loop containing nucleoside triphosphate hydrolases"/>
    <property type="match status" value="1"/>
</dbReference>
<comment type="caution">
    <text evidence="1">The sequence shown here is derived from an EMBL/GenBank/DDBJ whole genome shotgun (WGS) entry which is preliminary data.</text>
</comment>
<dbReference type="GO" id="GO:0016787">
    <property type="term" value="F:hydrolase activity"/>
    <property type="evidence" value="ECO:0007669"/>
    <property type="project" value="UniProtKB-KW"/>
</dbReference>
<dbReference type="Gene3D" id="3.40.50.300">
    <property type="entry name" value="P-loop containing nucleotide triphosphate hydrolases"/>
    <property type="match status" value="1"/>
</dbReference>
<protein>
    <submittedName>
        <fullName evidence="1">P-loop containing nucleoside triphosphate hydrolase protein</fullName>
    </submittedName>
</protein>
<evidence type="ECO:0000313" key="2">
    <source>
        <dbReference type="Proteomes" id="UP001610563"/>
    </source>
</evidence>
<dbReference type="PANTHER" id="PTHR46082:SF6">
    <property type="entry name" value="AAA+ ATPASE DOMAIN-CONTAINING PROTEIN-RELATED"/>
    <property type="match status" value="1"/>
</dbReference>
<keyword evidence="2" id="KW-1185">Reference proteome</keyword>
<sequence length="531" mass="58087">MPLSWLTCNSVFLGFSRSTFRSAIQAVPQPVRLRACQLSCHRRSGHNAEFKSALHKEPPLSRNAFIGREDDLIRIWTSLRPQPSLTRRQVAMVHGPDGVGKSRLAMHFSELHKGDFCSIWWAHGKDKNSVLASLAALASRVPTDEATSTLRINAQSKCPTLEGQASMVLEWLSREENSQWLLIFDDVVADSDPSVESGSGDAFSIRDFFPWSDNGSILATTTEPGMDEVGGVHALSRLSPQESLQLFDLGIESPPGDGLGGHVEDPARKLLVHQLDGLPLALTQAASYIRQTGQSISSYQRLFQVTRQTLQETTEQEYDSAVVTCALSFEQIHQSHPLAAKLLLLFSCYNNAGIPTSLLECERDDPALPNWFGNSASLEGRFVKELRTLSDFSLITSLDNNTGTCSMHPAVKRWCQGNIDAKEAEELNTAALILLGRAAAEALTNKGSPAGNQQLLLPHANEMRRILQSGSGVVSSNEQSLLAIRNLGSLYKDQGCLAHAEYMYLCALSRAQGLFGQSHVSPLVRSCSGFE</sequence>
<dbReference type="PANTHER" id="PTHR46082">
    <property type="entry name" value="ATP/GTP-BINDING PROTEIN-RELATED"/>
    <property type="match status" value="1"/>
</dbReference>
<organism evidence="1 2">
    <name type="scientific">Aspergillus keveii</name>
    <dbReference type="NCBI Taxonomy" id="714993"/>
    <lineage>
        <taxon>Eukaryota</taxon>
        <taxon>Fungi</taxon>
        <taxon>Dikarya</taxon>
        <taxon>Ascomycota</taxon>
        <taxon>Pezizomycotina</taxon>
        <taxon>Eurotiomycetes</taxon>
        <taxon>Eurotiomycetidae</taxon>
        <taxon>Eurotiales</taxon>
        <taxon>Aspergillaceae</taxon>
        <taxon>Aspergillus</taxon>
        <taxon>Aspergillus subgen. Nidulantes</taxon>
    </lineage>
</organism>
<evidence type="ECO:0000313" key="1">
    <source>
        <dbReference type="EMBL" id="KAL2782687.1"/>
    </source>
</evidence>
<proteinExistence type="predicted"/>
<name>A0ABR4FHH0_9EURO</name>
<reference evidence="1 2" key="1">
    <citation type="submission" date="2024-07" db="EMBL/GenBank/DDBJ databases">
        <title>Section-level genome sequencing and comparative genomics of Aspergillus sections Usti and Cavernicolus.</title>
        <authorList>
            <consortium name="Lawrence Berkeley National Laboratory"/>
            <person name="Nybo J.L."/>
            <person name="Vesth T.C."/>
            <person name="Theobald S."/>
            <person name="Frisvad J.C."/>
            <person name="Larsen T.O."/>
            <person name="Kjaerboelling I."/>
            <person name="Rothschild-Mancinelli K."/>
            <person name="Lyhne E.K."/>
            <person name="Kogle M.E."/>
            <person name="Barry K."/>
            <person name="Clum A."/>
            <person name="Na H."/>
            <person name="Ledsgaard L."/>
            <person name="Lin J."/>
            <person name="Lipzen A."/>
            <person name="Kuo A."/>
            <person name="Riley R."/>
            <person name="Mondo S."/>
            <person name="Labutti K."/>
            <person name="Haridas S."/>
            <person name="Pangalinan J."/>
            <person name="Salamov A.A."/>
            <person name="Simmons B.A."/>
            <person name="Magnuson J.K."/>
            <person name="Chen J."/>
            <person name="Drula E."/>
            <person name="Henrissat B."/>
            <person name="Wiebenga A."/>
            <person name="Lubbers R.J."/>
            <person name="Gomes A.C."/>
            <person name="Makela M.R."/>
            <person name="Stajich J."/>
            <person name="Grigoriev I.V."/>
            <person name="Mortensen U.H."/>
            <person name="De Vries R.P."/>
            <person name="Baker S.E."/>
            <person name="Andersen M.R."/>
        </authorList>
    </citation>
    <scope>NUCLEOTIDE SEQUENCE [LARGE SCALE GENOMIC DNA]</scope>
    <source>
        <strain evidence="1 2">CBS 209.92</strain>
    </source>
</reference>